<dbReference type="OrthoDB" id="2611444at2"/>
<dbReference type="Pfam" id="PF00395">
    <property type="entry name" value="SLH"/>
    <property type="match status" value="2"/>
</dbReference>
<dbReference type="eggNOG" id="COG1352">
    <property type="taxonomic scope" value="Bacteria"/>
</dbReference>
<dbReference type="PROSITE" id="PS51272">
    <property type="entry name" value="SLH"/>
    <property type="match status" value="2"/>
</dbReference>
<name>L0EFJ8_THECK</name>
<reference evidence="5" key="1">
    <citation type="submission" date="2012-01" db="EMBL/GenBank/DDBJ databases">
        <title>Complete sequence of chromosome of Thermobacillus composti KWC4.</title>
        <authorList>
            <person name="Lucas S."/>
            <person name="Han J."/>
            <person name="Lapidus A."/>
            <person name="Cheng J.-F."/>
            <person name="Goodwin L."/>
            <person name="Pitluck S."/>
            <person name="Peters L."/>
            <person name="Ovchinnikova G."/>
            <person name="Teshima H."/>
            <person name="Detter J.C."/>
            <person name="Han C."/>
            <person name="Tapia R."/>
            <person name="Land M."/>
            <person name="Hauser L."/>
            <person name="Kyrpides N."/>
            <person name="Ivanova N."/>
            <person name="Pagani I."/>
            <person name="Anderson I."/>
            <person name="Woyke T."/>
        </authorList>
    </citation>
    <scope>NUCLEOTIDE SEQUENCE [LARGE SCALE GENOMIC DNA]</scope>
    <source>
        <strain evidence="5">DSM 18247 / JCM 13945 / KWC4</strain>
    </source>
</reference>
<feature type="domain" description="SLH" evidence="3">
    <location>
        <begin position="78"/>
        <end position="140"/>
    </location>
</feature>
<keyword evidence="2" id="KW-0732">Signal</keyword>
<dbReference type="HOGENOM" id="CLU_317802_0_0_9"/>
<protein>
    <submittedName>
        <fullName evidence="4">Putative S-layer protein</fullName>
    </submittedName>
</protein>
<feature type="signal peptide" evidence="2">
    <location>
        <begin position="1"/>
        <end position="39"/>
    </location>
</feature>
<dbReference type="STRING" id="717605.Theco_1789"/>
<gene>
    <name evidence="4" type="ordered locus">Theco_1789</name>
</gene>
<dbReference type="Proteomes" id="UP000010795">
    <property type="component" value="Chromosome"/>
</dbReference>
<feature type="domain" description="SLH" evidence="3">
    <location>
        <begin position="215"/>
        <end position="278"/>
    </location>
</feature>
<dbReference type="EMBL" id="CP003255">
    <property type="protein sequence ID" value="AGA57920.1"/>
    <property type="molecule type" value="Genomic_DNA"/>
</dbReference>
<dbReference type="InterPro" id="IPR001119">
    <property type="entry name" value="SLH_dom"/>
</dbReference>
<sequence>MPVNLMGGERTFMAVHNWKKWLSAALVCSMLAGGGAAYAESDDDAAQTGTEAESTDAGANAGTDGVSDGGDESPLPVSGTGFSDVPNNHWARKHITKLNLQGIVQGYEGKFNPAASVSQQDAVLMALRFTGAAEKVDPDTQVLFPDSFIVSGYAKPYIMQAIYEGLIEEKEEFRLAESEPDKAWGTKPATREWVTKLIIRAIGETAKAEAMARDLPAFADASLISDMYVGYVNAAVELGIVKGISADRFAPKNTVSRAELATMLSRAQYLYPVEYKRQHSGILTSLSGTQLTLAHEDGTTQTFTLDSDTAVYRFDSESASSLANLKLYTQAAVIADGRRALYVEQMDNEERLEKTTGVIVSIDSSERLLYVKVGTPVVTIPYESDLAVLDRAGSNLGLSALAENSEVDIFRETFSESKRAVRIELKSAPVNKQGRGKIVSIQPGVIEIADDGAEAAETWDIAAAAVISRQGSPATLSDLRSGDVVSYTVKNGAITQIAVESGASRTVTGLFDGFSADRSSIIYTVNNKKEVSDLASGATLEIPGFAAASWDDLYKDDRIELTLDGSDKVTGVKVVGRNITTVNGASIVNLSNDTLTFKDQNGKPAAVTLNSKTRIEMNNSYLSLDAARMFFVAGRKVTITYSEDQAITIRFAYRHTGTLQSLNTAGSSIVLKLDDGSTVTIPYQTPAVQIPGKAGATISDLKPGDRVTVQLDQNLDKALAILAHRVVQMNVASVDASARKVRLTSEAGVTSEYTLSADTRLLDENGSSLTLSQLAAGRTVNAEFAGSDLIQLQTVIVKVGKIVSTSPGAVSFAAYGGSVEDIALGSNFKIVKNGVVSTSTAALAANDRVEIRTNESGEYVVTVIAGQVKTFWKYDAAANEIQVRKTSLNDQNQYKLSNDTLITSGGQTIAVTSLKMDDKIALYIHNGKLLEIEKL</sequence>
<evidence type="ECO:0000313" key="5">
    <source>
        <dbReference type="Proteomes" id="UP000010795"/>
    </source>
</evidence>
<dbReference type="AlphaFoldDB" id="L0EFJ8"/>
<evidence type="ECO:0000259" key="3">
    <source>
        <dbReference type="PROSITE" id="PS51272"/>
    </source>
</evidence>
<evidence type="ECO:0000313" key="4">
    <source>
        <dbReference type="EMBL" id="AGA57920.1"/>
    </source>
</evidence>
<organism evidence="4 5">
    <name type="scientific">Thermobacillus composti (strain DSM 18247 / JCM 13945 / KWC4)</name>
    <dbReference type="NCBI Taxonomy" id="717605"/>
    <lineage>
        <taxon>Bacteria</taxon>
        <taxon>Bacillati</taxon>
        <taxon>Bacillota</taxon>
        <taxon>Bacilli</taxon>
        <taxon>Bacillales</taxon>
        <taxon>Paenibacillaceae</taxon>
        <taxon>Thermobacillus</taxon>
    </lineage>
</organism>
<keyword evidence="5" id="KW-1185">Reference proteome</keyword>
<feature type="region of interest" description="Disordered" evidence="1">
    <location>
        <begin position="42"/>
        <end position="84"/>
    </location>
</feature>
<proteinExistence type="predicted"/>
<evidence type="ECO:0000256" key="1">
    <source>
        <dbReference type="SAM" id="MobiDB-lite"/>
    </source>
</evidence>
<accession>L0EFJ8</accession>
<dbReference type="KEGG" id="tco:Theco_1789"/>
<feature type="chain" id="PRO_5003940981" evidence="2">
    <location>
        <begin position="40"/>
        <end position="935"/>
    </location>
</feature>
<evidence type="ECO:0000256" key="2">
    <source>
        <dbReference type="SAM" id="SignalP"/>
    </source>
</evidence>